<dbReference type="PANTHER" id="PTHR36928">
    <property type="entry name" value="PHOSPHATASE YCDX-RELATED"/>
    <property type="match status" value="1"/>
</dbReference>
<gene>
    <name evidence="2" type="ORF">BWY73_01185</name>
</gene>
<reference evidence="2" key="1">
    <citation type="submission" date="2017-02" db="EMBL/GenBank/DDBJ databases">
        <title>Delving into the versatile metabolic prowess of the omnipresent phylum Bacteroidetes.</title>
        <authorList>
            <person name="Nobu M.K."/>
            <person name="Mei R."/>
            <person name="Narihiro T."/>
            <person name="Kuroda K."/>
            <person name="Liu W.-T."/>
        </authorList>
    </citation>
    <scope>NUCLEOTIDE SEQUENCE</scope>
    <source>
        <strain evidence="2">ADurb.Bin417</strain>
    </source>
</reference>
<feature type="domain" description="PHP" evidence="1">
    <location>
        <begin position="2"/>
        <end position="165"/>
    </location>
</feature>
<keyword evidence="2" id="KW-0378">Hydrolase</keyword>
<dbReference type="Gene3D" id="3.20.20.140">
    <property type="entry name" value="Metal-dependent hydrolases"/>
    <property type="match status" value="1"/>
</dbReference>
<dbReference type="PANTHER" id="PTHR36928:SF1">
    <property type="entry name" value="PHOSPHATASE YCDX-RELATED"/>
    <property type="match status" value="1"/>
</dbReference>
<dbReference type="InterPro" id="IPR016195">
    <property type="entry name" value="Pol/histidinol_Pase-like"/>
</dbReference>
<proteinExistence type="predicted"/>
<evidence type="ECO:0000313" key="2">
    <source>
        <dbReference type="EMBL" id="OPZ91062.1"/>
    </source>
</evidence>
<dbReference type="Pfam" id="PF02811">
    <property type="entry name" value="PHP"/>
    <property type="match status" value="1"/>
</dbReference>
<sequence>MEIPAIVQECKKVGVKSIAITDHLNRLEFLPKHRPILSDIQALSDPGLEVYFGVELNFTGCDEGFVFNEEIKAEYGFQFAIGGIHSPYVQEYDLKKIIDVQHRHHLKTCEDRLVDVLVHPYWFSTRSFEVNQWPWFSSMRAVPRSYVRELAQVARETGTAIEINASANLEFLRFPESYVKEYLEYLGLLAEEGVTFSLASDAHDIGSLQRIRSAWKVIEDLRLPPERVWRPRVQPLKK</sequence>
<accession>A0A1V5MD61</accession>
<dbReference type="GO" id="GO:0042578">
    <property type="term" value="F:phosphoric ester hydrolase activity"/>
    <property type="evidence" value="ECO:0007669"/>
    <property type="project" value="TreeGrafter"/>
</dbReference>
<comment type="caution">
    <text evidence="2">The sequence shown here is derived from an EMBL/GenBank/DDBJ whole genome shotgun (WGS) entry which is preliminary data.</text>
</comment>
<evidence type="ECO:0000259" key="1">
    <source>
        <dbReference type="Pfam" id="PF02811"/>
    </source>
</evidence>
<dbReference type="InterPro" id="IPR050243">
    <property type="entry name" value="PHP_phosphatase"/>
</dbReference>
<dbReference type="GO" id="GO:0005829">
    <property type="term" value="C:cytosol"/>
    <property type="evidence" value="ECO:0007669"/>
    <property type="project" value="TreeGrafter"/>
</dbReference>
<dbReference type="GO" id="GO:0008270">
    <property type="term" value="F:zinc ion binding"/>
    <property type="evidence" value="ECO:0007669"/>
    <property type="project" value="TreeGrafter"/>
</dbReference>
<dbReference type="InterPro" id="IPR004013">
    <property type="entry name" value="PHP_dom"/>
</dbReference>
<protein>
    <submittedName>
        <fullName evidence="2">Putative hydrolase</fullName>
    </submittedName>
</protein>
<organism evidence="2">
    <name type="scientific">candidate division TA06 bacterium ADurb.Bin417</name>
    <dbReference type="NCBI Taxonomy" id="1852828"/>
    <lineage>
        <taxon>Bacteria</taxon>
        <taxon>Bacteria division TA06</taxon>
    </lineage>
</organism>
<dbReference type="SUPFAM" id="SSF89550">
    <property type="entry name" value="PHP domain-like"/>
    <property type="match status" value="1"/>
</dbReference>
<dbReference type="Proteomes" id="UP000485484">
    <property type="component" value="Unassembled WGS sequence"/>
</dbReference>
<dbReference type="AlphaFoldDB" id="A0A1V5MD61"/>
<dbReference type="EMBL" id="MWAK01000206">
    <property type="protein sequence ID" value="OPZ91062.1"/>
    <property type="molecule type" value="Genomic_DNA"/>
</dbReference>
<name>A0A1V5MD61_UNCT6</name>